<dbReference type="Proteomes" id="UP001333818">
    <property type="component" value="Unassembled WGS sequence"/>
</dbReference>
<feature type="binding site" evidence="4 6">
    <location>
        <position position="123"/>
    </location>
    <ligand>
        <name>substrate</name>
    </ligand>
</feature>
<evidence type="ECO:0000256" key="1">
    <source>
        <dbReference type="ARBA" id="ARBA00009375"/>
    </source>
</evidence>
<keyword evidence="2 4" id="KW-0819">tRNA processing</keyword>
<comment type="caution">
    <text evidence="9">The sequence shown here is derived from an EMBL/GenBank/DDBJ whole genome shotgun (WGS) entry which is preliminary data.</text>
</comment>
<dbReference type="NCBIfam" id="TIGR00071">
    <property type="entry name" value="hisT_truA"/>
    <property type="match status" value="1"/>
</dbReference>
<evidence type="ECO:0000256" key="7">
    <source>
        <dbReference type="RuleBase" id="RU003792"/>
    </source>
</evidence>
<dbReference type="GO" id="GO:0003723">
    <property type="term" value="F:RNA binding"/>
    <property type="evidence" value="ECO:0007669"/>
    <property type="project" value="InterPro"/>
</dbReference>
<evidence type="ECO:0000256" key="3">
    <source>
        <dbReference type="ARBA" id="ARBA00023235"/>
    </source>
</evidence>
<evidence type="ECO:0000256" key="6">
    <source>
        <dbReference type="PIRSR" id="PIRSR001430-2"/>
    </source>
</evidence>
<dbReference type="Gene3D" id="3.30.70.660">
    <property type="entry name" value="Pseudouridine synthase I, catalytic domain, C-terminal subdomain"/>
    <property type="match status" value="1"/>
</dbReference>
<dbReference type="Gene3D" id="3.30.70.580">
    <property type="entry name" value="Pseudouridine synthase I, catalytic domain, N-terminal subdomain"/>
    <property type="match status" value="1"/>
</dbReference>
<comment type="subunit">
    <text evidence="4">Homodimer.</text>
</comment>
<feature type="domain" description="Pseudouridine synthase I TruA alpha/beta" evidence="8">
    <location>
        <begin position="161"/>
        <end position="259"/>
    </location>
</feature>
<dbReference type="GO" id="GO:0160147">
    <property type="term" value="F:tRNA pseudouridine(38-40) synthase activity"/>
    <property type="evidence" value="ECO:0007669"/>
    <property type="project" value="UniProtKB-EC"/>
</dbReference>
<dbReference type="EC" id="5.4.99.12" evidence="4"/>
<dbReference type="InterPro" id="IPR001406">
    <property type="entry name" value="PsdUridine_synth_TruA"/>
</dbReference>
<dbReference type="InterPro" id="IPR020097">
    <property type="entry name" value="PsdUridine_synth_TruA_a/b_dom"/>
</dbReference>
<comment type="catalytic activity">
    <reaction evidence="4 7">
        <text>uridine(38/39/40) in tRNA = pseudouridine(38/39/40) in tRNA</text>
        <dbReference type="Rhea" id="RHEA:22376"/>
        <dbReference type="Rhea" id="RHEA-COMP:10085"/>
        <dbReference type="Rhea" id="RHEA-COMP:10087"/>
        <dbReference type="ChEBI" id="CHEBI:65314"/>
        <dbReference type="ChEBI" id="CHEBI:65315"/>
        <dbReference type="EC" id="5.4.99.12"/>
    </reaction>
</comment>
<dbReference type="InterPro" id="IPR020094">
    <property type="entry name" value="TruA/RsuA/RluB/E/F_N"/>
</dbReference>
<gene>
    <name evidence="4 9" type="primary">truA</name>
    <name evidence="9" type="ORF">V2H45_09825</name>
</gene>
<comment type="caution">
    <text evidence="4">Lacks conserved residue(s) required for the propagation of feature annotation.</text>
</comment>
<evidence type="ECO:0000313" key="10">
    <source>
        <dbReference type="Proteomes" id="UP001333818"/>
    </source>
</evidence>
<dbReference type="InterPro" id="IPR020095">
    <property type="entry name" value="PsdUridine_synth_TruA_C"/>
</dbReference>
<feature type="active site" description="Nucleophile" evidence="4 5">
    <location>
        <position position="65"/>
    </location>
</feature>
<dbReference type="PANTHER" id="PTHR11142">
    <property type="entry name" value="PSEUDOURIDYLATE SYNTHASE"/>
    <property type="match status" value="1"/>
</dbReference>
<organism evidence="9 10">
    <name type="scientific">Tumidithrix elongata BACA0141</name>
    <dbReference type="NCBI Taxonomy" id="2716417"/>
    <lineage>
        <taxon>Bacteria</taxon>
        <taxon>Bacillati</taxon>
        <taxon>Cyanobacteriota</taxon>
        <taxon>Cyanophyceae</taxon>
        <taxon>Pseudanabaenales</taxon>
        <taxon>Pseudanabaenaceae</taxon>
        <taxon>Tumidithrix</taxon>
        <taxon>Tumidithrix elongata</taxon>
    </lineage>
</organism>
<evidence type="ECO:0000256" key="2">
    <source>
        <dbReference type="ARBA" id="ARBA00022694"/>
    </source>
</evidence>
<dbReference type="GO" id="GO:0031119">
    <property type="term" value="P:tRNA pseudouridine synthesis"/>
    <property type="evidence" value="ECO:0007669"/>
    <property type="project" value="UniProtKB-UniRule"/>
</dbReference>
<dbReference type="EMBL" id="JAZBJZ010000031">
    <property type="protein sequence ID" value="MEE3717043.1"/>
    <property type="molecule type" value="Genomic_DNA"/>
</dbReference>
<dbReference type="FunFam" id="3.30.70.580:FF:000001">
    <property type="entry name" value="tRNA pseudouridine synthase A"/>
    <property type="match status" value="1"/>
</dbReference>
<dbReference type="PANTHER" id="PTHR11142:SF0">
    <property type="entry name" value="TRNA PSEUDOURIDINE SYNTHASE-LIKE 1"/>
    <property type="match status" value="1"/>
</dbReference>
<evidence type="ECO:0000256" key="5">
    <source>
        <dbReference type="PIRSR" id="PIRSR001430-1"/>
    </source>
</evidence>
<protein>
    <recommendedName>
        <fullName evidence="4">tRNA pseudouridine synthase A</fullName>
        <ecNumber evidence="4">5.4.99.12</ecNumber>
    </recommendedName>
    <alternativeName>
        <fullName evidence="4">tRNA pseudouridine(38-40) synthase</fullName>
    </alternativeName>
    <alternativeName>
        <fullName evidence="4">tRNA pseudouridylate synthase I</fullName>
    </alternativeName>
    <alternativeName>
        <fullName evidence="4">tRNA-uridine isomerase I</fullName>
    </alternativeName>
</protein>
<sequence>MIHVDPLPMPSLPTRRVALVIQYLGTHFYGWQRQANHQSVQQTIEDTLTQICGHTVVLHGAGRTDTGVHALAQVAHFDTHSPVPPDRWSKILNSYLPQDILIRQSVGVPSNWHARFSAVWRRYRYTIFTAAIPNLFVRDYSWHYYLHALDQELMHSALEPMLGEQNLSALQRAGSKRPHAWLTVQEAKCWRERDFVFMEMQASGFLYGMIRLLVGLLVEVGRSRLSVAEFTNIWQQQRRNDVKYAAPPQGLCLLGVGYDNSPFFKQEVANREVLTMIT</sequence>
<reference evidence="9" key="1">
    <citation type="submission" date="2024-01" db="EMBL/GenBank/DDBJ databases">
        <title>Bank of Algae and Cyanobacteria of the Azores (BACA) strain genomes.</title>
        <authorList>
            <person name="Luz R."/>
            <person name="Cordeiro R."/>
            <person name="Fonseca A."/>
            <person name="Goncalves V."/>
        </authorList>
    </citation>
    <scope>NUCLEOTIDE SEQUENCE</scope>
    <source>
        <strain evidence="9">BACA0141</strain>
    </source>
</reference>
<comment type="similarity">
    <text evidence="1 4 7">Belongs to the tRNA pseudouridine synthase TruA family.</text>
</comment>
<dbReference type="InterPro" id="IPR020103">
    <property type="entry name" value="PsdUridine_synth_cat_dom_sf"/>
</dbReference>
<name>A0AAW9Q2I4_9CYAN</name>
<dbReference type="CDD" id="cd02570">
    <property type="entry name" value="PseudoU_synth_EcTruA"/>
    <property type="match status" value="1"/>
</dbReference>
<evidence type="ECO:0000256" key="4">
    <source>
        <dbReference type="HAMAP-Rule" id="MF_00171"/>
    </source>
</evidence>
<proteinExistence type="inferred from homology"/>
<keyword evidence="10" id="KW-1185">Reference proteome</keyword>
<accession>A0AAW9Q2I4</accession>
<evidence type="ECO:0000259" key="8">
    <source>
        <dbReference type="Pfam" id="PF01416"/>
    </source>
</evidence>
<dbReference type="SUPFAM" id="SSF55120">
    <property type="entry name" value="Pseudouridine synthase"/>
    <property type="match status" value="1"/>
</dbReference>
<dbReference type="Pfam" id="PF01416">
    <property type="entry name" value="PseudoU_synth_1"/>
    <property type="match status" value="2"/>
</dbReference>
<dbReference type="HAMAP" id="MF_00171">
    <property type="entry name" value="TruA"/>
    <property type="match status" value="1"/>
</dbReference>
<dbReference type="AlphaFoldDB" id="A0AAW9Q2I4"/>
<evidence type="ECO:0000313" key="9">
    <source>
        <dbReference type="EMBL" id="MEE3717043.1"/>
    </source>
</evidence>
<keyword evidence="3 4" id="KW-0413">Isomerase</keyword>
<dbReference type="PIRSF" id="PIRSF001430">
    <property type="entry name" value="tRNA_psdUrid_synth"/>
    <property type="match status" value="1"/>
</dbReference>
<comment type="function">
    <text evidence="4">Formation of pseudouridine at positions 38, 39 and 40 in the anticodon stem and loop of transfer RNAs.</text>
</comment>
<feature type="domain" description="Pseudouridine synthase I TruA alpha/beta" evidence="8">
    <location>
        <begin position="21"/>
        <end position="116"/>
    </location>
</feature>